<proteinExistence type="predicted"/>
<sequence>MFDFAFPNQTPLRQAVTDAYRRDEIEAVQDMLQRAQMSDEERKNADELARRLVTQVRANRTKASGVDALMHEFSLSSEEGVALMCLAEALLRIPDAETRNKLIQDKLSEGNWRSHLNNSPSLFVNAAAWGLLITGKLTTPNNDDTLGAALTRLLGKGGAPLIRQGVNYAMRLLGKQFVTGQTIEEALQNGKEREKNGLSLFVRHAGRSGIHPRRC</sequence>
<evidence type="ECO:0000313" key="4">
    <source>
        <dbReference type="Proteomes" id="UP000005536"/>
    </source>
</evidence>
<organism evidence="3 4">
    <name type="scientific">Neisseria elongata subsp. glycolytica ATCC 29315</name>
    <dbReference type="NCBI Taxonomy" id="546263"/>
    <lineage>
        <taxon>Bacteria</taxon>
        <taxon>Pseudomonadati</taxon>
        <taxon>Pseudomonadota</taxon>
        <taxon>Betaproteobacteria</taxon>
        <taxon>Neisseriales</taxon>
        <taxon>Neisseriaceae</taxon>
        <taxon>Neisseria</taxon>
    </lineage>
</organism>
<dbReference type="AlphaFoldDB" id="D4DSS7"/>
<dbReference type="Proteomes" id="UP000005536">
    <property type="component" value="Unassembled WGS sequence"/>
</dbReference>
<dbReference type="InterPro" id="IPR024089">
    <property type="entry name" value="PRODH_PutA_dom_I/II"/>
</dbReference>
<dbReference type="Gene3D" id="1.10.2060.10">
    <property type="entry name" value="PutA proline dehydrogenase (PRODH), domain 2"/>
    <property type="match status" value="1"/>
</dbReference>
<name>D4DSS7_NEIEG</name>
<dbReference type="InterPro" id="IPR024082">
    <property type="entry name" value="PRODH_PutA_dom_II"/>
</dbReference>
<feature type="domain" description="Proline dehydrogenase PutA" evidence="1">
    <location>
        <begin position="66"/>
        <end position="177"/>
    </location>
</feature>
<reference evidence="3 4" key="1">
    <citation type="submission" date="2010-02" db="EMBL/GenBank/DDBJ databases">
        <authorList>
            <person name="Weinstock G."/>
            <person name="Sodergren E."/>
            <person name="Clifton S."/>
            <person name="Fulton L."/>
            <person name="Fulton B."/>
            <person name="Courtney L."/>
            <person name="Fronick C."/>
            <person name="Harrison M."/>
            <person name="Strong C."/>
            <person name="Farmer C."/>
            <person name="Delahaunty K."/>
            <person name="Markovic C."/>
            <person name="Hall O."/>
            <person name="Minx P."/>
            <person name="Tomlinson C."/>
            <person name="Mitreva M."/>
            <person name="Nelson J."/>
            <person name="Hou S."/>
            <person name="Wollam A."/>
            <person name="Pepin K.H."/>
            <person name="Johnson M."/>
            <person name="Bhonagiri V."/>
            <person name="Zhang X."/>
            <person name="Suruliraj S."/>
            <person name="Warren W."/>
            <person name="Chinwalla A."/>
            <person name="Mardis E.R."/>
            <person name="Wilson R.K."/>
        </authorList>
    </citation>
    <scope>NUCLEOTIDE SEQUENCE [LARGE SCALE GENOMIC DNA]</scope>
    <source>
        <strain evidence="3 4">ATCC 29315</strain>
    </source>
</reference>
<protein>
    <submittedName>
        <fullName evidence="3">Bifunctional proline dehydrogenase/pyrroline-5-carboxylate dehydrogenase</fullName>
    </submittedName>
</protein>
<dbReference type="Pfam" id="PF18327">
    <property type="entry name" value="PRODH"/>
    <property type="match status" value="1"/>
</dbReference>
<dbReference type="InterPro" id="IPR024090">
    <property type="entry name" value="PRODH_PutA_dom_I"/>
</dbReference>
<dbReference type="Pfam" id="PF14850">
    <property type="entry name" value="Pro_dh-DNA_bdg"/>
    <property type="match status" value="1"/>
</dbReference>
<dbReference type="GO" id="GO:0003842">
    <property type="term" value="F:L-glutamate gamma-semialdehyde dehydrogenase activity"/>
    <property type="evidence" value="ECO:0007669"/>
    <property type="project" value="InterPro"/>
</dbReference>
<gene>
    <name evidence="3" type="ORF">NEIELOOT_02122</name>
</gene>
<accession>D4DSS7</accession>
<dbReference type="EMBL" id="ADBF01000227">
    <property type="protein sequence ID" value="EFE49111.1"/>
    <property type="molecule type" value="Genomic_DNA"/>
</dbReference>
<dbReference type="Gene3D" id="1.20.5.550">
    <property type="entry name" value="Single Helix bin"/>
    <property type="match status" value="1"/>
</dbReference>
<comment type="caution">
    <text evidence="3">The sequence shown here is derived from an EMBL/GenBank/DDBJ whole genome shotgun (WGS) entry which is preliminary data.</text>
</comment>
<dbReference type="InterPro" id="IPR041349">
    <property type="entry name" value="PRODH"/>
</dbReference>
<evidence type="ECO:0000259" key="1">
    <source>
        <dbReference type="Pfam" id="PF14850"/>
    </source>
</evidence>
<feature type="domain" description="Proline utilization A proline dehydrogenase N-terminal" evidence="2">
    <location>
        <begin position="10"/>
        <end position="57"/>
    </location>
</feature>
<dbReference type="SUPFAM" id="SSF81935">
    <property type="entry name" value="N-terminal domain of bifunctional PutA protein"/>
    <property type="match status" value="1"/>
</dbReference>
<evidence type="ECO:0000313" key="3">
    <source>
        <dbReference type="EMBL" id="EFE49111.1"/>
    </source>
</evidence>
<evidence type="ECO:0000259" key="2">
    <source>
        <dbReference type="Pfam" id="PF18327"/>
    </source>
</evidence>